<reference evidence="7" key="2">
    <citation type="submission" date="2017-10" db="EMBL/GenBank/DDBJ databases">
        <title>Ladona fulva Genome sequencing and assembly.</title>
        <authorList>
            <person name="Murali S."/>
            <person name="Richards S."/>
            <person name="Bandaranaike D."/>
            <person name="Bellair M."/>
            <person name="Blankenburg K."/>
            <person name="Chao H."/>
            <person name="Dinh H."/>
            <person name="Doddapaneni H."/>
            <person name="Dugan-Rocha S."/>
            <person name="Elkadiri S."/>
            <person name="Gnanaolivu R."/>
            <person name="Hernandez B."/>
            <person name="Skinner E."/>
            <person name="Javaid M."/>
            <person name="Lee S."/>
            <person name="Li M."/>
            <person name="Ming W."/>
            <person name="Munidasa M."/>
            <person name="Muniz J."/>
            <person name="Nguyen L."/>
            <person name="Hughes D."/>
            <person name="Osuji N."/>
            <person name="Pu L.-L."/>
            <person name="Puazo M."/>
            <person name="Qu C."/>
            <person name="Quiroz J."/>
            <person name="Raj R."/>
            <person name="Weissenberger G."/>
            <person name="Xin Y."/>
            <person name="Zou X."/>
            <person name="Han Y."/>
            <person name="Worley K."/>
            <person name="Muzny D."/>
            <person name="Gibbs R."/>
        </authorList>
    </citation>
    <scope>NUCLEOTIDE SEQUENCE</scope>
    <source>
        <strain evidence="7">Sampled in the wild</strain>
    </source>
</reference>
<keyword evidence="2" id="KW-0378">Hydrolase</keyword>
<keyword evidence="4" id="KW-1133">Transmembrane helix</keyword>
<reference evidence="7" key="1">
    <citation type="submission" date="2013-04" db="EMBL/GenBank/DDBJ databases">
        <authorList>
            <person name="Qu J."/>
            <person name="Murali S.C."/>
            <person name="Bandaranaike D."/>
            <person name="Bellair M."/>
            <person name="Blankenburg K."/>
            <person name="Chao H."/>
            <person name="Dinh H."/>
            <person name="Doddapaneni H."/>
            <person name="Downs B."/>
            <person name="Dugan-Rocha S."/>
            <person name="Elkadiri S."/>
            <person name="Gnanaolivu R.D."/>
            <person name="Hernandez B."/>
            <person name="Javaid M."/>
            <person name="Jayaseelan J.C."/>
            <person name="Lee S."/>
            <person name="Li M."/>
            <person name="Ming W."/>
            <person name="Munidasa M."/>
            <person name="Muniz J."/>
            <person name="Nguyen L."/>
            <person name="Ongeri F."/>
            <person name="Osuji N."/>
            <person name="Pu L.-L."/>
            <person name="Puazo M."/>
            <person name="Qu C."/>
            <person name="Quiroz J."/>
            <person name="Raj R."/>
            <person name="Weissenberger G."/>
            <person name="Xin Y."/>
            <person name="Zou X."/>
            <person name="Han Y."/>
            <person name="Richards S."/>
            <person name="Worley K."/>
            <person name="Muzny D."/>
            <person name="Gibbs R."/>
        </authorList>
    </citation>
    <scope>NUCLEOTIDE SEQUENCE</scope>
    <source>
        <strain evidence="7">Sampled in the wild</strain>
    </source>
</reference>
<feature type="region of interest" description="Disordered" evidence="3">
    <location>
        <begin position="294"/>
        <end position="313"/>
    </location>
</feature>
<sequence length="930" mass="103567">MLGFRNVYICLVEMAISSNESVHADHQQVPTGKGPIDDSSSDEYSDGISDDDVRNRSNSVRVPLRNARRKSVMPSPSLKLNDSDLEDQSPHNSVTSINSLSSLLKEKLVMTFPGVLRKKRPREYKLRGFVAVLFLCIVFLVGFAYIFYHQQVLQRAYFDRIRFNKEERHVRVFNEQGQEILQGWLGTFLKDAPHFGFHEHNVAYPCLPRDAPTDGSLCLEWMHKARLYMRYQAIPPGGDGGEMRCYQIEWHSLSDEVNPTDCYDWSTDKGHWYGGGKTPGMAWPMELGGNLKERSSDGTFEPAKKGDVPEDGMAPFVTGDASGGLRSWGNVLNRYFINSRGVALSVDPNTPLYTSLEDAPAGGKVGKRFCLQARYDDFAFSHRTSPLPRLNYSICTASNVKTLHSFLSEKSLWDGLKKEDLDVINTMLNEPVWRLSDGPGSKQLTEQALIERAEGVVALGFLRQGHVVLGEGWQKHPGDFTLDHTRFPTMRDTINIIHRRGFRIALTISPFISTESESFQIAVRKGLLVAEQGGGAWHQSRNVPALTRYGNTASAGVLDVTNVNHTVPWLREKLRAIVDAYAIDSFYLDVGTAFDMPRFPRLEHPRPNLDSFKTAFLEAVLGGAAVLGMSGAVQRPRPPAFVSLPSAPSSWEALRAIIPTTLTYGVIGYPFIMPGAVGGDYDPNATEEVKLTTEVKTSEVTVETTTPTTVTISSGYDYNETDISSSVSPSDAVSEDISSVADSPAVSSATSTSTTSLPPFTSTTPQTTATSRTSLSPPPPRELYLRWLQLATFLPAVQHRLLPSQYEDDQLLEVARELASLRQKVVNPLLRRYAREALDSGLPLVRPLWMLDPTDISCHMVSDEFSIGEELIVAPVLREGAREREVYLPAGVWKDGIDSSLRKGDRWMHNYRVNEDKVAYFVKMPDNTRF</sequence>
<keyword evidence="2" id="KW-0326">Glycosidase</keyword>
<feature type="compositionally biased region" description="Low complexity" evidence="3">
    <location>
        <begin position="724"/>
        <end position="775"/>
    </location>
</feature>
<feature type="region of interest" description="Disordered" evidence="3">
    <location>
        <begin position="723"/>
        <end position="778"/>
    </location>
</feature>
<dbReference type="Gene3D" id="2.60.40.1180">
    <property type="entry name" value="Golgi alpha-mannosidase II"/>
    <property type="match status" value="1"/>
</dbReference>
<feature type="compositionally biased region" description="Basic and acidic residues" evidence="3">
    <location>
        <begin position="294"/>
        <end position="308"/>
    </location>
</feature>
<feature type="transmembrane region" description="Helical" evidence="4">
    <location>
        <begin position="126"/>
        <end position="148"/>
    </location>
</feature>
<dbReference type="SUPFAM" id="SSF51445">
    <property type="entry name" value="(Trans)glycosidases"/>
    <property type="match status" value="2"/>
</dbReference>
<proteinExistence type="inferred from homology"/>
<feature type="compositionally biased region" description="Acidic residues" evidence="3">
    <location>
        <begin position="39"/>
        <end position="50"/>
    </location>
</feature>
<dbReference type="EMBL" id="KZ308153">
    <property type="protein sequence ID" value="KAG8223115.1"/>
    <property type="molecule type" value="Genomic_DNA"/>
</dbReference>
<dbReference type="Pfam" id="PF01055">
    <property type="entry name" value="Glyco_hydro_31_2nd"/>
    <property type="match status" value="1"/>
</dbReference>
<dbReference type="CDD" id="cd06592">
    <property type="entry name" value="GH31_NET37"/>
    <property type="match status" value="1"/>
</dbReference>
<dbReference type="InterPro" id="IPR050985">
    <property type="entry name" value="Alpha-glycosidase_related"/>
</dbReference>
<keyword evidence="8" id="KW-1185">Reference proteome</keyword>
<evidence type="ECO:0000313" key="8">
    <source>
        <dbReference type="Proteomes" id="UP000792457"/>
    </source>
</evidence>
<comment type="similarity">
    <text evidence="1 2">Belongs to the glycosyl hydrolase 31 family.</text>
</comment>
<dbReference type="Pfam" id="PF21365">
    <property type="entry name" value="Glyco_hydro_31_3rd"/>
    <property type="match status" value="1"/>
</dbReference>
<evidence type="ECO:0000259" key="5">
    <source>
        <dbReference type="Pfam" id="PF01055"/>
    </source>
</evidence>
<dbReference type="Proteomes" id="UP000792457">
    <property type="component" value="Unassembled WGS sequence"/>
</dbReference>
<dbReference type="InterPro" id="IPR000322">
    <property type="entry name" value="Glyco_hydro_31_TIM"/>
</dbReference>
<evidence type="ECO:0000313" key="7">
    <source>
        <dbReference type="EMBL" id="KAG8223115.1"/>
    </source>
</evidence>
<dbReference type="GO" id="GO:0004553">
    <property type="term" value="F:hydrolase activity, hydrolyzing O-glycosyl compounds"/>
    <property type="evidence" value="ECO:0007669"/>
    <property type="project" value="InterPro"/>
</dbReference>
<accession>A0A8K0NSJ8</accession>
<keyword evidence="4" id="KW-0472">Membrane</keyword>
<evidence type="ECO:0000256" key="3">
    <source>
        <dbReference type="SAM" id="MobiDB-lite"/>
    </source>
</evidence>
<keyword evidence="4" id="KW-0812">Transmembrane</keyword>
<dbReference type="GO" id="GO:0005975">
    <property type="term" value="P:carbohydrate metabolic process"/>
    <property type="evidence" value="ECO:0007669"/>
    <property type="project" value="InterPro"/>
</dbReference>
<dbReference type="AlphaFoldDB" id="A0A8K0NSJ8"/>
<gene>
    <name evidence="7" type="ORF">J437_LFUL000536</name>
</gene>
<dbReference type="InterPro" id="IPR048395">
    <property type="entry name" value="Glyco_hydro_31_C"/>
</dbReference>
<feature type="domain" description="Glycoside hydrolase family 31 TIM barrel" evidence="5">
    <location>
        <begin position="473"/>
        <end position="599"/>
    </location>
</feature>
<dbReference type="Gene3D" id="3.20.20.80">
    <property type="entry name" value="Glycosidases"/>
    <property type="match status" value="2"/>
</dbReference>
<evidence type="ECO:0000256" key="4">
    <source>
        <dbReference type="SAM" id="Phobius"/>
    </source>
</evidence>
<feature type="region of interest" description="Disordered" evidence="3">
    <location>
        <begin position="20"/>
        <end position="93"/>
    </location>
</feature>
<name>A0A8K0NSJ8_LADFU</name>
<evidence type="ECO:0000256" key="2">
    <source>
        <dbReference type="RuleBase" id="RU361185"/>
    </source>
</evidence>
<dbReference type="OrthoDB" id="10070917at2759"/>
<dbReference type="PANTHER" id="PTHR43053">
    <property type="entry name" value="GLYCOSIDASE FAMILY 31"/>
    <property type="match status" value="1"/>
</dbReference>
<dbReference type="InterPro" id="IPR017853">
    <property type="entry name" value="GH"/>
</dbReference>
<comment type="caution">
    <text evidence="7">The sequence shown here is derived from an EMBL/GenBank/DDBJ whole genome shotgun (WGS) entry which is preliminary data.</text>
</comment>
<feature type="domain" description="Glycosyl hydrolase family 31 C-terminal" evidence="6">
    <location>
        <begin position="841"/>
        <end position="923"/>
    </location>
</feature>
<dbReference type="InterPro" id="IPR013780">
    <property type="entry name" value="Glyco_hydro_b"/>
</dbReference>
<protein>
    <submittedName>
        <fullName evidence="7">Uncharacterized protein</fullName>
    </submittedName>
</protein>
<evidence type="ECO:0000259" key="6">
    <source>
        <dbReference type="Pfam" id="PF21365"/>
    </source>
</evidence>
<dbReference type="SUPFAM" id="SSF51011">
    <property type="entry name" value="Glycosyl hydrolase domain"/>
    <property type="match status" value="1"/>
</dbReference>
<dbReference type="PANTHER" id="PTHR43053:SF6">
    <property type="entry name" value="SITS-BINDING PROTEIN"/>
    <property type="match status" value="1"/>
</dbReference>
<organism evidence="7 8">
    <name type="scientific">Ladona fulva</name>
    <name type="common">Scarce chaser dragonfly</name>
    <name type="synonym">Libellula fulva</name>
    <dbReference type="NCBI Taxonomy" id="123851"/>
    <lineage>
        <taxon>Eukaryota</taxon>
        <taxon>Metazoa</taxon>
        <taxon>Ecdysozoa</taxon>
        <taxon>Arthropoda</taxon>
        <taxon>Hexapoda</taxon>
        <taxon>Insecta</taxon>
        <taxon>Pterygota</taxon>
        <taxon>Palaeoptera</taxon>
        <taxon>Odonata</taxon>
        <taxon>Epiprocta</taxon>
        <taxon>Anisoptera</taxon>
        <taxon>Libelluloidea</taxon>
        <taxon>Libellulidae</taxon>
        <taxon>Ladona</taxon>
    </lineage>
</organism>
<evidence type="ECO:0000256" key="1">
    <source>
        <dbReference type="ARBA" id="ARBA00007806"/>
    </source>
</evidence>